<evidence type="ECO:0000256" key="1">
    <source>
        <dbReference type="SAM" id="MobiDB-lite"/>
    </source>
</evidence>
<evidence type="ECO:0000313" key="4">
    <source>
        <dbReference type="Proteomes" id="UP001259832"/>
    </source>
</evidence>
<dbReference type="Gene3D" id="3.40.50.300">
    <property type="entry name" value="P-loop containing nucleotide triphosphate hydrolases"/>
    <property type="match status" value="1"/>
</dbReference>
<dbReference type="Pfam" id="PF06294">
    <property type="entry name" value="CH_2"/>
    <property type="match status" value="1"/>
</dbReference>
<sequence>MFSQEMQNQVENLCLDGHLQSPQRTDKETGRLSSSTDLSSNSEAETDNQELIRVTSDGVGFYTSDKWAKFYPNQEVAVVTSIGQPPIPPEGYIPLRHGHCRSQQTPEAAMVFEEDMPNGFSVDTLLWDEKALEQRIMQLTAWTRRSPMPRRQKLDRINRMVNQSSVERQNQVNSTAVAVMSALVLRWLNEELQLHHKVEVLERDASNGYIIAEVLHLQGLEPQFETYQNSSTTAAKIHNMELLGEKLETLGVPFPVNTRRAIMMEERSAVLQFLLQLKDFLRRRPKTKLESPKAAPVQQTVKTSTIKSSTPPRDLEERFIAETTKKFYPKDVDFDKEIDMAIHLRKFEMKQWEIENELDDLQRKAKADKNSSSVAGYSAARAHLQEKAEFMKDWDQEHKKKWKETQNRFLATERDDLRLELALEARRQLAIEEKLVESQYDAVNGVTEFEKNMDRLGLAGGGVTHSLRAIPATDKGALVHLRNLEKRVEDLDFRPSNNVKMMKELRKRRKAQLAAEKDRRMRRQKALVDQKKAAIETIRPKSDQDNEDDTQCLPLPAPVEREIVNAREKYLEEKKQELEEYYTRLREIGSVKREESMKTLEDFRSEKRKKQRVKAQGECSEAVDGLISLAFAIVSSSDRDTLDIEPLKKEFFHSVAPPQPLLSDQGGQELRYELDTFIHNFLSCSEIWATLPLQSKLSTYDVKSDIQMLAESWKDPTVALDTSWSRPSFFILMSVFTEDENGVDLARRVSTEHHLVFLQLEALADECVKMSYDPQKIGDQLASLSDRERELGAFGPKISSLRVKNTPLPDSMTVEIVAKAVSLCRREAAASPNEPNGCILHNFPRSLDEAKLFEKIVLSELPNEEADSTAPEGTSALPEEEVVSTIVSAWDCVISIASDQLPRTEEELVKAPQGPDPPSKMLPAESQRKLALDEEQRVQTEEKKANLAASWGQTTRHIQIKPLGLHRDALAEIFHLCVDVYSDTSFKSIPVVIECTVDSVPEGPKEERDKRRQRMGLVNRVLWMKASNEIKLEDEAFDNLLERLQKVETYFYQKIREPMATIRSVIQAISALGVSAQQELEKELFSDSAPFQALLDQTTTKLKALKSSNQAVRERLLTELEVSLGDLADSNRIAGNEFVNAFALDPFPAVISAVDIVNQCLPSICLYLKDYTSRKLEILGSHLYDQIPFLREELPSSGRQVVLSKLVTQEAMTAATELGGDKPGEEVLYLLSQVATEFSFHVADDPPVHQYALSQTNVTTEEVSKLLQRVALLCRFADRLKQSVGQIYADDLQTMQQTVQREIHTKDQSIAQVMANFSTQARSTWPIRDLNLTSTVASRRPRRQKENFLTLQQFDDFIHAFEHLEPAENTNAGVFGASEIPSDVFVALVLEVAEKAEFPNRWRDASAVAALTLQQCTTQAAVSWRKFVWSLLCIQFLGFPSLEDLLSYEQRAIALPVNKRKQEEHKIIFLSREDFLQLPLWSKHNRHDTEKLKELIFRLFSNQKTAQISLLPMLLHWCVHPTCFNVRHELQDFTPRYPRGLFRAFHVLKQHSASCSSALSALNLDFPPLTSFLSFQQDCSNDLLRFFLVLDPLEALVQP</sequence>
<keyword evidence="3" id="KW-0969">Cilium</keyword>
<protein>
    <submittedName>
        <fullName evidence="3">Sperm flagellar protein 2</fullName>
    </submittedName>
</protein>
<proteinExistence type="predicted"/>
<dbReference type="PANTHER" id="PTHR14919">
    <property type="entry name" value="KPL2-RELATED"/>
    <property type="match status" value="1"/>
</dbReference>
<feature type="region of interest" description="Disordered" evidence="1">
    <location>
        <begin position="288"/>
        <end position="312"/>
    </location>
</feature>
<dbReference type="Proteomes" id="UP001259832">
    <property type="component" value="Unassembled WGS sequence"/>
</dbReference>
<organism evidence="3 4">
    <name type="scientific">Phytophthora citrophthora</name>
    <dbReference type="NCBI Taxonomy" id="4793"/>
    <lineage>
        <taxon>Eukaryota</taxon>
        <taxon>Sar</taxon>
        <taxon>Stramenopiles</taxon>
        <taxon>Oomycota</taxon>
        <taxon>Peronosporomycetes</taxon>
        <taxon>Peronosporales</taxon>
        <taxon>Peronosporaceae</taxon>
        <taxon>Phytophthora</taxon>
    </lineage>
</organism>
<dbReference type="InterPro" id="IPR027417">
    <property type="entry name" value="P-loop_NTPase"/>
</dbReference>
<dbReference type="InterPro" id="IPR036872">
    <property type="entry name" value="CH_dom_sf"/>
</dbReference>
<keyword evidence="3" id="KW-0282">Flagellum</keyword>
<name>A0AAD9FZF1_9STRA</name>
<feature type="compositionally biased region" description="Low complexity" evidence="1">
    <location>
        <begin position="33"/>
        <end position="42"/>
    </location>
</feature>
<dbReference type="InterPro" id="IPR001715">
    <property type="entry name" value="CH_dom"/>
</dbReference>
<feature type="compositionally biased region" description="Polar residues" evidence="1">
    <location>
        <begin position="297"/>
        <end position="311"/>
    </location>
</feature>
<comment type="caution">
    <text evidence="3">The sequence shown here is derived from an EMBL/GenBank/DDBJ whole genome shotgun (WGS) entry which is preliminary data.</text>
</comment>
<dbReference type="EMBL" id="JASMQC010000053">
    <property type="protein sequence ID" value="KAK1929042.1"/>
    <property type="molecule type" value="Genomic_DNA"/>
</dbReference>
<dbReference type="InterPro" id="IPR052634">
    <property type="entry name" value="Sperm_flagellar-bone_growth"/>
</dbReference>
<dbReference type="PANTHER" id="PTHR14919:SF0">
    <property type="entry name" value="SPERM FLAGELLAR PROTEIN 2"/>
    <property type="match status" value="1"/>
</dbReference>
<dbReference type="GO" id="GO:0005737">
    <property type="term" value="C:cytoplasm"/>
    <property type="evidence" value="ECO:0007669"/>
    <property type="project" value="UniProtKB-ARBA"/>
</dbReference>
<dbReference type="InterPro" id="IPR056199">
    <property type="entry name" value="SPEF2_C"/>
</dbReference>
<gene>
    <name evidence="3" type="ORF">P3T76_015482</name>
</gene>
<dbReference type="Gene3D" id="1.10.418.10">
    <property type="entry name" value="Calponin-like domain"/>
    <property type="match status" value="1"/>
</dbReference>
<keyword evidence="3" id="KW-0966">Cell projection</keyword>
<dbReference type="PROSITE" id="PS50021">
    <property type="entry name" value="CH"/>
    <property type="match status" value="1"/>
</dbReference>
<reference evidence="3" key="1">
    <citation type="submission" date="2023-08" db="EMBL/GenBank/DDBJ databases">
        <title>Reference Genome Resource for the Citrus Pathogen Phytophthora citrophthora.</title>
        <authorList>
            <person name="Moller H."/>
            <person name="Coetzee B."/>
            <person name="Rose L.J."/>
            <person name="Van Niekerk J.M."/>
        </authorList>
    </citation>
    <scope>NUCLEOTIDE SEQUENCE</scope>
    <source>
        <strain evidence="3">STE-U-9442</strain>
    </source>
</reference>
<accession>A0AAD9FZF1</accession>
<feature type="domain" description="Calponin-homology (CH)" evidence="2">
    <location>
        <begin position="178"/>
        <end position="282"/>
    </location>
</feature>
<keyword evidence="4" id="KW-1185">Reference proteome</keyword>
<evidence type="ECO:0000259" key="2">
    <source>
        <dbReference type="PROSITE" id="PS50021"/>
    </source>
</evidence>
<dbReference type="Pfam" id="PF24082">
    <property type="entry name" value="SPEF2_C"/>
    <property type="match status" value="1"/>
</dbReference>
<dbReference type="InterPro" id="IPR010441">
    <property type="entry name" value="CH_2"/>
</dbReference>
<feature type="region of interest" description="Disordered" evidence="1">
    <location>
        <begin position="904"/>
        <end position="928"/>
    </location>
</feature>
<feature type="region of interest" description="Disordered" evidence="1">
    <location>
        <begin position="15"/>
        <end position="51"/>
    </location>
</feature>
<evidence type="ECO:0000313" key="3">
    <source>
        <dbReference type="EMBL" id="KAK1929042.1"/>
    </source>
</evidence>